<dbReference type="AlphaFoldDB" id="A0A7J6K943"/>
<proteinExistence type="predicted"/>
<evidence type="ECO:0000313" key="2">
    <source>
        <dbReference type="Proteomes" id="UP000557509"/>
    </source>
</evidence>
<protein>
    <submittedName>
        <fullName evidence="1">Uncharacterized protein</fullName>
    </submittedName>
</protein>
<keyword evidence="2" id="KW-1185">Reference proteome</keyword>
<evidence type="ECO:0000313" key="1">
    <source>
        <dbReference type="EMBL" id="KAF4643985.1"/>
    </source>
</evidence>
<comment type="caution">
    <text evidence="1">The sequence shown here is derived from an EMBL/GenBank/DDBJ whole genome shotgun (WGS) entry which is preliminary data.</text>
</comment>
<reference evidence="1 2" key="1">
    <citation type="submission" date="2020-03" db="EMBL/GenBank/DDBJ databases">
        <title>Genome sequence of Toxoplasma gondii RH-88 strain.</title>
        <authorList>
            <person name="Lorenzi H.A."/>
            <person name="Venepally P."/>
            <person name="Rozenberg A."/>
            <person name="Sibley D."/>
        </authorList>
    </citation>
    <scope>NUCLEOTIDE SEQUENCE [LARGE SCALE GENOMIC DNA]</scope>
    <source>
        <strain evidence="1 2">RH-88</strain>
    </source>
</reference>
<name>A0A7J6K943_TOXGO</name>
<accession>A0A7J6K943</accession>
<gene>
    <name evidence="1" type="ORF">TGRH88_027410</name>
</gene>
<organism evidence="1 2">
    <name type="scientific">Toxoplasma gondii</name>
    <dbReference type="NCBI Taxonomy" id="5811"/>
    <lineage>
        <taxon>Eukaryota</taxon>
        <taxon>Sar</taxon>
        <taxon>Alveolata</taxon>
        <taxon>Apicomplexa</taxon>
        <taxon>Conoidasida</taxon>
        <taxon>Coccidia</taxon>
        <taxon>Eucoccidiorida</taxon>
        <taxon>Eimeriorina</taxon>
        <taxon>Sarcocystidae</taxon>
        <taxon>Toxoplasma</taxon>
    </lineage>
</organism>
<sequence length="100" mass="10561">MRPSRADLLCVAAGSHSDNCCGAAMMKCGLAVICRKKRAGIHVPVAASYHMGTTSSAAAFWCDIEEPESRSPSNFYFCVGVGEVVVAGNPSFADMCPVWT</sequence>
<dbReference type="EMBL" id="JAAUHK010000191">
    <property type="protein sequence ID" value="KAF4643985.1"/>
    <property type="molecule type" value="Genomic_DNA"/>
</dbReference>
<dbReference type="Proteomes" id="UP000557509">
    <property type="component" value="Unassembled WGS sequence"/>
</dbReference>